<dbReference type="GO" id="GO:0015628">
    <property type="term" value="P:protein secretion by the type II secretion system"/>
    <property type="evidence" value="ECO:0007669"/>
    <property type="project" value="TreeGrafter"/>
</dbReference>
<dbReference type="InterPro" id="IPR003583">
    <property type="entry name" value="Hlx-hairpin-Hlx_DNA-bd_motif"/>
</dbReference>
<dbReference type="Proteomes" id="UP000242864">
    <property type="component" value="Chromosome"/>
</dbReference>
<dbReference type="GO" id="GO:0003677">
    <property type="term" value="F:DNA binding"/>
    <property type="evidence" value="ECO:0007669"/>
    <property type="project" value="InterPro"/>
</dbReference>
<dbReference type="InterPro" id="IPR004509">
    <property type="entry name" value="Competence_ComEA_HhH"/>
</dbReference>
<dbReference type="Pfam" id="PF12836">
    <property type="entry name" value="HHH_3"/>
    <property type="match status" value="1"/>
</dbReference>
<dbReference type="PANTHER" id="PTHR21180:SF32">
    <property type="entry name" value="ENDONUCLEASE_EXONUCLEASE_PHOSPHATASE FAMILY DOMAIN-CONTAINING PROTEIN 1"/>
    <property type="match status" value="1"/>
</dbReference>
<feature type="transmembrane region" description="Helical" evidence="1">
    <location>
        <begin position="20"/>
        <end position="37"/>
    </location>
</feature>
<keyword evidence="1" id="KW-1133">Transmembrane helix</keyword>
<keyword evidence="1" id="KW-0812">Transmembrane</keyword>
<dbReference type="InterPro" id="IPR010994">
    <property type="entry name" value="RuvA_2-like"/>
</dbReference>
<dbReference type="InterPro" id="IPR051675">
    <property type="entry name" value="Endo/Exo/Phosphatase_dom_1"/>
</dbReference>
<dbReference type="KEGG" id="slz:B5P37_00305"/>
<gene>
    <name evidence="3" type="ORF">B5P37_00305</name>
</gene>
<dbReference type="SMART" id="SM00278">
    <property type="entry name" value="HhH1"/>
    <property type="match status" value="2"/>
</dbReference>
<dbReference type="GO" id="GO:0015627">
    <property type="term" value="C:type II protein secretion system complex"/>
    <property type="evidence" value="ECO:0007669"/>
    <property type="project" value="TreeGrafter"/>
</dbReference>
<keyword evidence="4" id="KW-1185">Reference proteome</keyword>
<feature type="domain" description="Helix-hairpin-helix DNA-binding motif class 1" evidence="2">
    <location>
        <begin position="167"/>
        <end position="186"/>
    </location>
</feature>
<dbReference type="GO" id="GO:0006281">
    <property type="term" value="P:DNA repair"/>
    <property type="evidence" value="ECO:0007669"/>
    <property type="project" value="InterPro"/>
</dbReference>
<dbReference type="AlphaFoldDB" id="A0AAC9WKN2"/>
<reference evidence="3 4" key="1">
    <citation type="submission" date="2017-04" db="EMBL/GenBank/DDBJ databases">
        <authorList>
            <person name="Veseli I.A."/>
            <person name="Tang C."/>
            <person name="Pombert J.-F."/>
        </authorList>
    </citation>
    <scope>NUCLEOTIDE SEQUENCE [LARGE SCALE GENOMIC DNA]</scope>
    <source>
        <strain evidence="3 4">ATCC 700373</strain>
    </source>
</reference>
<sequence>MYSIEQIYVFIKRYKIQLSLILIVMFALGIWLGLRFFQQEQEKPLNLVQAAPAIDSPPHKVKTNQNNKTTAQKIIVDIKGAVKHPNTYEMKSDDRIKQLLDKAEPLSTADLSRVNLAEKLVDQKLVYIPSQSETQTTQPNVSQASTMNSHVSQSQSQTINLNTADEKTLTQIPGIGPAKAQTIIQFRDEHGPFSTVDDLKKVKGIGQKTFEKLKPYFTV</sequence>
<dbReference type="NCBIfam" id="TIGR00426">
    <property type="entry name" value="competence protein ComEA helix-hairpin-helix repeat region"/>
    <property type="match status" value="1"/>
</dbReference>
<dbReference type="Gene3D" id="1.10.150.280">
    <property type="entry name" value="AF1531-like domain"/>
    <property type="match status" value="1"/>
</dbReference>
<proteinExistence type="predicted"/>
<dbReference type="PANTHER" id="PTHR21180">
    <property type="entry name" value="ENDONUCLEASE/EXONUCLEASE/PHOSPHATASE FAMILY DOMAIN-CONTAINING PROTEIN 1"/>
    <property type="match status" value="1"/>
</dbReference>
<evidence type="ECO:0000313" key="3">
    <source>
        <dbReference type="EMBL" id="ARJ51946.1"/>
    </source>
</evidence>
<accession>A0AAC9WKN2</accession>
<keyword evidence="1" id="KW-0472">Membrane</keyword>
<organism evidence="3 4">
    <name type="scientific">Staphylococcus lutrae</name>
    <dbReference type="NCBI Taxonomy" id="155085"/>
    <lineage>
        <taxon>Bacteria</taxon>
        <taxon>Bacillati</taxon>
        <taxon>Bacillota</taxon>
        <taxon>Bacilli</taxon>
        <taxon>Bacillales</taxon>
        <taxon>Staphylococcaceae</taxon>
        <taxon>Staphylococcus</taxon>
    </lineage>
</organism>
<evidence type="ECO:0000259" key="2">
    <source>
        <dbReference type="SMART" id="SM00278"/>
    </source>
</evidence>
<protein>
    <submittedName>
        <fullName evidence="3">Competence protein ComEA</fullName>
    </submittedName>
</protein>
<dbReference type="SUPFAM" id="SSF47781">
    <property type="entry name" value="RuvA domain 2-like"/>
    <property type="match status" value="1"/>
</dbReference>
<evidence type="ECO:0000256" key="1">
    <source>
        <dbReference type="SAM" id="Phobius"/>
    </source>
</evidence>
<evidence type="ECO:0000313" key="4">
    <source>
        <dbReference type="Proteomes" id="UP000242864"/>
    </source>
</evidence>
<feature type="domain" description="Helix-hairpin-helix DNA-binding motif class 1" evidence="2">
    <location>
        <begin position="197"/>
        <end position="216"/>
    </location>
</feature>
<dbReference type="EMBL" id="CP020773">
    <property type="protein sequence ID" value="ARJ51946.1"/>
    <property type="molecule type" value="Genomic_DNA"/>
</dbReference>
<name>A0AAC9WKN2_9STAP</name>